<dbReference type="EMBL" id="CP053021">
    <property type="protein sequence ID" value="QJR00892.1"/>
    <property type="molecule type" value="Genomic_DNA"/>
</dbReference>
<dbReference type="AlphaFoldDB" id="A0A6M4G0N2"/>
<organism evidence="1 2">
    <name type="scientific">Sphingobium yanoikuyae</name>
    <name type="common">Sphingomonas yanoikuyae</name>
    <dbReference type="NCBI Taxonomy" id="13690"/>
    <lineage>
        <taxon>Bacteria</taxon>
        <taxon>Pseudomonadati</taxon>
        <taxon>Pseudomonadota</taxon>
        <taxon>Alphaproteobacteria</taxon>
        <taxon>Sphingomonadales</taxon>
        <taxon>Sphingomonadaceae</taxon>
        <taxon>Sphingobium</taxon>
    </lineage>
</organism>
<evidence type="ECO:0000313" key="1">
    <source>
        <dbReference type="EMBL" id="QJR00892.1"/>
    </source>
</evidence>
<sequence length="88" mass="9840">MAKTLSDETIRRRDVRVKLEWADIKRLITEAAMKEAGLEGNPAYVEIEIKQEERGSPSYRVGEWSAIAKVTVPVDAIDQARCPICPGL</sequence>
<gene>
    <name evidence="1" type="ORF">HH800_00975</name>
</gene>
<dbReference type="RefSeq" id="WP_169859931.1">
    <property type="nucleotide sequence ID" value="NZ_CP053021.1"/>
</dbReference>
<proteinExistence type="predicted"/>
<accession>A0A6M4G0N2</accession>
<reference evidence="1 2" key="1">
    <citation type="submission" date="2020-04" db="EMBL/GenBank/DDBJ databases">
        <title>The Whole Genome Analysis of High salt-tolerant Sphingobium yanoikuyae YC-XJ2 with Aryl organophosphorus flame retardants (aryl-OPFRs)-degrading capacity and characteristics of Related phosphotriesterase.</title>
        <authorList>
            <person name="Li X."/>
        </authorList>
    </citation>
    <scope>NUCLEOTIDE SEQUENCE [LARGE SCALE GENOMIC DNA]</scope>
    <source>
        <strain evidence="1 2">YC-XJ2</strain>
    </source>
</reference>
<evidence type="ECO:0000313" key="2">
    <source>
        <dbReference type="Proteomes" id="UP000502611"/>
    </source>
</evidence>
<protein>
    <submittedName>
        <fullName evidence="1">Uncharacterized protein</fullName>
    </submittedName>
</protein>
<dbReference type="Proteomes" id="UP000502611">
    <property type="component" value="Chromosome"/>
</dbReference>
<name>A0A6M4G0N2_SPHYA</name>